<keyword evidence="3" id="KW-1185">Reference proteome</keyword>
<dbReference type="EMBL" id="JACEEZ010001607">
    <property type="protein sequence ID" value="KAG0729015.1"/>
    <property type="molecule type" value="Genomic_DNA"/>
</dbReference>
<protein>
    <submittedName>
        <fullName evidence="2">COP9 signalosome complex subunit 3</fullName>
    </submittedName>
</protein>
<accession>A0A8J5D4W6</accession>
<evidence type="ECO:0000256" key="1">
    <source>
        <dbReference type="SAM" id="MobiDB-lite"/>
    </source>
</evidence>
<name>A0A8J5D4W6_CHIOP</name>
<evidence type="ECO:0000313" key="2">
    <source>
        <dbReference type="EMBL" id="KAG0729015.1"/>
    </source>
</evidence>
<reference evidence="2" key="1">
    <citation type="submission" date="2020-07" db="EMBL/GenBank/DDBJ databases">
        <title>The High-quality genome of the commercially important snow crab, Chionoecetes opilio.</title>
        <authorList>
            <person name="Jeong J.-H."/>
            <person name="Ryu S."/>
        </authorList>
    </citation>
    <scope>NUCLEOTIDE SEQUENCE</scope>
    <source>
        <strain evidence="2">MADBK_172401_WGS</strain>
        <tissue evidence="2">Digestive gland</tissue>
    </source>
</reference>
<feature type="region of interest" description="Disordered" evidence="1">
    <location>
        <begin position="66"/>
        <end position="93"/>
    </location>
</feature>
<evidence type="ECO:0000313" key="3">
    <source>
        <dbReference type="Proteomes" id="UP000770661"/>
    </source>
</evidence>
<proteinExistence type="predicted"/>
<gene>
    <name evidence="2" type="primary">COPS3_1</name>
    <name evidence="2" type="ORF">GWK47_031278</name>
</gene>
<sequence>MVNICDMGRLRGKYFSVTLPRQLGQQSPHHNIFKSPLFKMQLCMEVERRLQAMEEEIVVNPQYVQKVVGPQDDEGPSQSSSTQPSSFSNMSSM</sequence>
<feature type="compositionally biased region" description="Low complexity" evidence="1">
    <location>
        <begin position="76"/>
        <end position="93"/>
    </location>
</feature>
<dbReference type="Proteomes" id="UP000770661">
    <property type="component" value="Unassembled WGS sequence"/>
</dbReference>
<comment type="caution">
    <text evidence="2">The sequence shown here is derived from an EMBL/GenBank/DDBJ whole genome shotgun (WGS) entry which is preliminary data.</text>
</comment>
<organism evidence="2 3">
    <name type="scientific">Chionoecetes opilio</name>
    <name type="common">Atlantic snow crab</name>
    <name type="synonym">Cancer opilio</name>
    <dbReference type="NCBI Taxonomy" id="41210"/>
    <lineage>
        <taxon>Eukaryota</taxon>
        <taxon>Metazoa</taxon>
        <taxon>Ecdysozoa</taxon>
        <taxon>Arthropoda</taxon>
        <taxon>Crustacea</taxon>
        <taxon>Multicrustacea</taxon>
        <taxon>Malacostraca</taxon>
        <taxon>Eumalacostraca</taxon>
        <taxon>Eucarida</taxon>
        <taxon>Decapoda</taxon>
        <taxon>Pleocyemata</taxon>
        <taxon>Brachyura</taxon>
        <taxon>Eubrachyura</taxon>
        <taxon>Majoidea</taxon>
        <taxon>Majidae</taxon>
        <taxon>Chionoecetes</taxon>
    </lineage>
</organism>
<dbReference type="OrthoDB" id="29061at2759"/>
<dbReference type="AlphaFoldDB" id="A0A8J5D4W6"/>